<evidence type="ECO:0000256" key="1">
    <source>
        <dbReference type="SAM" id="MobiDB-lite"/>
    </source>
</evidence>
<evidence type="ECO:0000313" key="2">
    <source>
        <dbReference type="EMBL" id="CAG8949951.1"/>
    </source>
</evidence>
<dbReference type="OrthoDB" id="4764735at2759"/>
<dbReference type="Proteomes" id="UP000696280">
    <property type="component" value="Unassembled WGS sequence"/>
</dbReference>
<organism evidence="2 3">
    <name type="scientific">Hymenoscyphus fraxineus</name>
    <dbReference type="NCBI Taxonomy" id="746836"/>
    <lineage>
        <taxon>Eukaryota</taxon>
        <taxon>Fungi</taxon>
        <taxon>Dikarya</taxon>
        <taxon>Ascomycota</taxon>
        <taxon>Pezizomycotina</taxon>
        <taxon>Leotiomycetes</taxon>
        <taxon>Helotiales</taxon>
        <taxon>Helotiaceae</taxon>
        <taxon>Hymenoscyphus</taxon>
    </lineage>
</organism>
<gene>
    <name evidence="2" type="ORF">HYFRA_00004282</name>
</gene>
<accession>A0A9N9KN05</accession>
<name>A0A9N9KN05_9HELO</name>
<dbReference type="AlphaFoldDB" id="A0A9N9KN05"/>
<comment type="caution">
    <text evidence="2">The sequence shown here is derived from an EMBL/GenBank/DDBJ whole genome shotgun (WGS) entry which is preliminary data.</text>
</comment>
<feature type="region of interest" description="Disordered" evidence="1">
    <location>
        <begin position="1"/>
        <end position="43"/>
    </location>
</feature>
<dbReference type="EMBL" id="CAJVRL010000025">
    <property type="protein sequence ID" value="CAG8949951.1"/>
    <property type="molecule type" value="Genomic_DNA"/>
</dbReference>
<reference evidence="2" key="1">
    <citation type="submission" date="2021-07" db="EMBL/GenBank/DDBJ databases">
        <authorList>
            <person name="Durling M."/>
        </authorList>
    </citation>
    <scope>NUCLEOTIDE SEQUENCE</scope>
</reference>
<proteinExistence type="predicted"/>
<protein>
    <submittedName>
        <fullName evidence="2">Uncharacterized protein</fullName>
    </submittedName>
</protein>
<evidence type="ECO:0000313" key="3">
    <source>
        <dbReference type="Proteomes" id="UP000696280"/>
    </source>
</evidence>
<feature type="compositionally biased region" description="Basic and acidic residues" evidence="1">
    <location>
        <begin position="62"/>
        <end position="87"/>
    </location>
</feature>
<keyword evidence="3" id="KW-1185">Reference proteome</keyword>
<feature type="compositionally biased region" description="Polar residues" evidence="1">
    <location>
        <begin position="14"/>
        <end position="27"/>
    </location>
</feature>
<sequence length="209" mass="24951">MTGQSARSRKRNSRPTTTTKPRLQNPSSKPPPMFQARVPHWEREGFTSSERFCVNGINIEEEREKASQEQKQREKFERAQRRRDARERTRKLATGEEFIADIQAWRVNSLRFLSDRSGEEGFPRLPTLKDYGREECPSTKCIRGAKLDVCHHDVDMIFRRMDFPLEMPYDGFLKKERLRWHPDRFSTRLKFQDEAKEFFQLLQKLIDDK</sequence>
<feature type="region of interest" description="Disordered" evidence="1">
    <location>
        <begin position="62"/>
        <end position="89"/>
    </location>
</feature>